<organism evidence="6">
    <name type="scientific">Echinostoma caproni</name>
    <dbReference type="NCBI Taxonomy" id="27848"/>
    <lineage>
        <taxon>Eukaryota</taxon>
        <taxon>Metazoa</taxon>
        <taxon>Spiralia</taxon>
        <taxon>Lophotrochozoa</taxon>
        <taxon>Platyhelminthes</taxon>
        <taxon>Trematoda</taxon>
        <taxon>Digenea</taxon>
        <taxon>Plagiorchiida</taxon>
        <taxon>Echinostomata</taxon>
        <taxon>Echinostomatoidea</taxon>
        <taxon>Echinostomatidae</taxon>
        <taxon>Echinostoma</taxon>
    </lineage>
</organism>
<dbReference type="Gene3D" id="1.25.40.20">
    <property type="entry name" value="Ankyrin repeat-containing domain"/>
    <property type="match status" value="2"/>
</dbReference>
<dbReference type="InterPro" id="IPR002110">
    <property type="entry name" value="Ankyrin_rpt"/>
</dbReference>
<reference evidence="4 5" key="2">
    <citation type="submission" date="2018-11" db="EMBL/GenBank/DDBJ databases">
        <authorList>
            <consortium name="Pathogen Informatics"/>
        </authorList>
    </citation>
    <scope>NUCLEOTIDE SEQUENCE [LARGE SCALE GENOMIC DNA]</scope>
    <source>
        <strain evidence="4 5">Egypt</strain>
    </source>
</reference>
<sequence length="624" mass="68488">MQQMYRFSAEESAELKRLAAEDPKSCCIDNTPEMCRLLLRFGANPNARDTERWTPLHAAATCHHTELCAILIAHGADLLAMNADGNMPYECCLPGPTLSLIETEMDKRGITQEELDDLHRLPECEMLADMETLYKSGADMNTLDKQGAALLHIAAACGYEEVTIFLLKHGAKIDQLDRDGWQAIHIAACWEHLEIIEILVNFGADIMAETTSGETVFDICDDLEMHARLVEIKEEAERKQFQQQDALNRPEKPKDASIRRTSMREKKMISWKEAKQEAEMRGVGSLDLADGDTELAPPEPVNPTEMNAERRVTSPLTVNTNITMAQQQQPSVRTSTSAVSPTVPPASTRHSSTSHSPSVTSPNVQPLETVQSPRSKRPSTVSSNGVFSPTGSDSSVFSNGNRKTSDRSSTKPPRSEKRVTSPEPGSHIGSKRGTMENEHKPTRRVTPSNPNNEGQYTPSQPVRTLSKPTGSGIDQTLHQMPPSPATKTRNHVNDRCSNQPGGALRNTTQTASSPTLAHRASTQSRRARISDSTEPGKTDPTTPNLSAHNAYFNPVHHSQPLSPNSGGHGGTVHSTQIRQTRPSYGSQSTEHDTVQTTNLPRKSVRELIEYDSDSKISGKCCVVM</sequence>
<dbReference type="Proteomes" id="UP000272942">
    <property type="component" value="Unassembled WGS sequence"/>
</dbReference>
<proteinExistence type="predicted"/>
<keyword evidence="2" id="KW-0040">ANK repeat</keyword>
<dbReference type="PANTHER" id="PTHR24179:SF29">
    <property type="entry name" value="LD46604P"/>
    <property type="match status" value="1"/>
</dbReference>
<evidence type="ECO:0000313" key="4">
    <source>
        <dbReference type="EMBL" id="VDP67057.1"/>
    </source>
</evidence>
<evidence type="ECO:0000313" key="6">
    <source>
        <dbReference type="WBParaSite" id="ECPE_0000265201-mRNA-1"/>
    </source>
</evidence>
<feature type="repeat" description="ANK" evidence="2">
    <location>
        <begin position="146"/>
        <end position="178"/>
    </location>
</feature>
<dbReference type="PANTHER" id="PTHR24179">
    <property type="entry name" value="PROTEIN PHOSPHATASE 1 REGULATORY SUBUNIT 12"/>
    <property type="match status" value="1"/>
</dbReference>
<feature type="compositionally biased region" description="Basic and acidic residues" evidence="3">
    <location>
        <begin position="248"/>
        <end position="280"/>
    </location>
</feature>
<dbReference type="InterPro" id="IPR051226">
    <property type="entry name" value="PP1_Regulatory_Subunit"/>
</dbReference>
<dbReference type="SMART" id="SM00248">
    <property type="entry name" value="ANK"/>
    <property type="match status" value="4"/>
</dbReference>
<dbReference type="GO" id="GO:0005737">
    <property type="term" value="C:cytoplasm"/>
    <property type="evidence" value="ECO:0007669"/>
    <property type="project" value="TreeGrafter"/>
</dbReference>
<dbReference type="GO" id="GO:0017020">
    <property type="term" value="F:myosin phosphatase regulator activity"/>
    <property type="evidence" value="ECO:0007669"/>
    <property type="project" value="TreeGrafter"/>
</dbReference>
<feature type="compositionally biased region" description="Polar residues" evidence="3">
    <location>
        <begin position="325"/>
        <end position="340"/>
    </location>
</feature>
<feature type="compositionally biased region" description="Polar residues" evidence="3">
    <location>
        <begin position="495"/>
        <end position="527"/>
    </location>
</feature>
<dbReference type="GO" id="GO:0004857">
    <property type="term" value="F:enzyme inhibitor activity"/>
    <property type="evidence" value="ECO:0007669"/>
    <property type="project" value="TreeGrafter"/>
</dbReference>
<gene>
    <name evidence="4" type="ORF">ECPE_LOCUS2649</name>
</gene>
<feature type="repeat" description="ANK" evidence="2">
    <location>
        <begin position="51"/>
        <end position="83"/>
    </location>
</feature>
<dbReference type="AlphaFoldDB" id="A0A183A6R4"/>
<dbReference type="WBParaSite" id="ECPE_0000265201-mRNA-1">
    <property type="protein sequence ID" value="ECPE_0000265201-mRNA-1"/>
    <property type="gene ID" value="ECPE_0000265201"/>
</dbReference>
<reference evidence="6" key="1">
    <citation type="submission" date="2016-06" db="UniProtKB">
        <authorList>
            <consortium name="WormBaseParasite"/>
        </authorList>
    </citation>
    <scope>IDENTIFICATION</scope>
</reference>
<dbReference type="PROSITE" id="PS50297">
    <property type="entry name" value="ANK_REP_REGION"/>
    <property type="match status" value="3"/>
</dbReference>
<accession>A0A183A6R4</accession>
<keyword evidence="5" id="KW-1185">Reference proteome</keyword>
<feature type="compositionally biased region" description="Polar residues" evidence="3">
    <location>
        <begin position="445"/>
        <end position="478"/>
    </location>
</feature>
<dbReference type="InterPro" id="IPR036770">
    <property type="entry name" value="Ankyrin_rpt-contain_sf"/>
</dbReference>
<protein>
    <submittedName>
        <fullName evidence="6">ANK_REP_REGION domain-containing protein</fullName>
    </submittedName>
</protein>
<name>A0A183A6R4_9TREM</name>
<dbReference type="SUPFAM" id="SSF48403">
    <property type="entry name" value="Ankyrin repeat"/>
    <property type="match status" value="1"/>
</dbReference>
<feature type="compositionally biased region" description="Polar residues" evidence="3">
    <location>
        <begin position="572"/>
        <end position="597"/>
    </location>
</feature>
<evidence type="ECO:0000313" key="5">
    <source>
        <dbReference type="Proteomes" id="UP000272942"/>
    </source>
</evidence>
<evidence type="ECO:0000256" key="3">
    <source>
        <dbReference type="SAM" id="MobiDB-lite"/>
    </source>
</evidence>
<dbReference type="PROSITE" id="PS50088">
    <property type="entry name" value="ANK_REPEAT"/>
    <property type="match status" value="3"/>
</dbReference>
<feature type="compositionally biased region" description="Low complexity" evidence="3">
    <location>
        <begin position="345"/>
        <end position="362"/>
    </location>
</feature>
<dbReference type="Pfam" id="PF12796">
    <property type="entry name" value="Ank_2"/>
    <property type="match status" value="2"/>
</dbReference>
<feature type="compositionally biased region" description="Basic and acidic residues" evidence="3">
    <location>
        <begin position="403"/>
        <end position="420"/>
    </location>
</feature>
<feature type="compositionally biased region" description="Basic and acidic residues" evidence="3">
    <location>
        <begin position="528"/>
        <end position="537"/>
    </location>
</feature>
<feature type="compositionally biased region" description="Polar residues" evidence="3">
    <location>
        <begin position="538"/>
        <end position="547"/>
    </location>
</feature>
<evidence type="ECO:0000256" key="2">
    <source>
        <dbReference type="PROSITE-ProRule" id="PRU00023"/>
    </source>
</evidence>
<evidence type="ECO:0000256" key="1">
    <source>
        <dbReference type="ARBA" id="ARBA00022737"/>
    </source>
</evidence>
<dbReference type="EMBL" id="UZAN01039754">
    <property type="protein sequence ID" value="VDP67057.1"/>
    <property type="molecule type" value="Genomic_DNA"/>
</dbReference>
<keyword evidence="1" id="KW-0677">Repeat</keyword>
<feature type="region of interest" description="Disordered" evidence="3">
    <location>
        <begin position="239"/>
        <end position="310"/>
    </location>
</feature>
<feature type="region of interest" description="Disordered" evidence="3">
    <location>
        <begin position="325"/>
        <end position="597"/>
    </location>
</feature>
<feature type="repeat" description="ANK" evidence="2">
    <location>
        <begin position="179"/>
        <end position="211"/>
    </location>
</feature>
<feature type="compositionally biased region" description="Polar residues" evidence="3">
    <location>
        <begin position="363"/>
        <end position="402"/>
    </location>
</feature>
<dbReference type="OrthoDB" id="19014at2759"/>